<name>A0A1G7ALY6_9FLAO</name>
<evidence type="ECO:0000313" key="2">
    <source>
        <dbReference type="Proteomes" id="UP000198517"/>
    </source>
</evidence>
<reference evidence="1 2" key="1">
    <citation type="submission" date="2016-10" db="EMBL/GenBank/DDBJ databases">
        <authorList>
            <person name="de Groot N.N."/>
        </authorList>
    </citation>
    <scope>NUCLEOTIDE SEQUENCE [LARGE SCALE GENOMIC DNA]</scope>
    <source>
        <strain evidence="1 2">DSM 24015</strain>
    </source>
</reference>
<dbReference type="AlphaFoldDB" id="A0A1G7ALY6"/>
<proteinExistence type="predicted"/>
<dbReference type="Proteomes" id="UP000198517">
    <property type="component" value="Unassembled WGS sequence"/>
</dbReference>
<dbReference type="EMBL" id="FNAS01000004">
    <property type="protein sequence ID" value="SDE15487.1"/>
    <property type="molecule type" value="Genomic_DNA"/>
</dbReference>
<organism evidence="1 2">
    <name type="scientific">Riemerella columbipharyngis</name>
    <dbReference type="NCBI Taxonomy" id="1071918"/>
    <lineage>
        <taxon>Bacteria</taxon>
        <taxon>Pseudomonadati</taxon>
        <taxon>Bacteroidota</taxon>
        <taxon>Flavobacteriia</taxon>
        <taxon>Flavobacteriales</taxon>
        <taxon>Weeksellaceae</taxon>
        <taxon>Riemerella</taxon>
    </lineage>
</organism>
<protein>
    <submittedName>
        <fullName evidence="1">Uncharacterized protein</fullName>
    </submittedName>
</protein>
<dbReference type="InterPro" id="IPR046552">
    <property type="entry name" value="DUF6706"/>
</dbReference>
<evidence type="ECO:0000313" key="1">
    <source>
        <dbReference type="EMBL" id="SDE15487.1"/>
    </source>
</evidence>
<dbReference type="STRING" id="1071918.SAMN05421544_10415"/>
<sequence length="107" mass="12304">MTIGEYIVEKLSLWSVIYSDALIEAELSKLNLIATEEYASNNAEKVDLFFYNILPEMLLMPENVREGGYSISYDKKAMESYYSLLSQRLGRPNLLPKPTITDISNEW</sequence>
<keyword evidence="2" id="KW-1185">Reference proteome</keyword>
<accession>A0A1G7ALY6</accession>
<dbReference type="RefSeq" id="WP_092736072.1">
    <property type="nucleotide sequence ID" value="NZ_FNAS01000004.1"/>
</dbReference>
<dbReference type="OrthoDB" id="1267162at2"/>
<gene>
    <name evidence="1" type="ORF">SAMN05421544_10415</name>
</gene>
<dbReference type="Pfam" id="PF20449">
    <property type="entry name" value="DUF6706"/>
    <property type="match status" value="1"/>
</dbReference>